<dbReference type="PANTHER" id="PTHR48071">
    <property type="entry name" value="SRCR DOMAIN-CONTAINING PROTEIN"/>
    <property type="match status" value="1"/>
</dbReference>
<dbReference type="PROSITE" id="PS50287">
    <property type="entry name" value="SRCR_2"/>
    <property type="match status" value="1"/>
</dbReference>
<evidence type="ECO:0000256" key="3">
    <source>
        <dbReference type="ARBA" id="ARBA00023157"/>
    </source>
</evidence>
<proteinExistence type="predicted"/>
<reference evidence="9" key="3">
    <citation type="submission" date="2015-06" db="UniProtKB">
        <authorList>
            <consortium name="EnsemblMetazoa"/>
        </authorList>
    </citation>
    <scope>IDENTIFICATION</scope>
</reference>
<dbReference type="OrthoDB" id="536948at2759"/>
<name>R7TRT1_CAPTE</name>
<dbReference type="GO" id="GO:0016020">
    <property type="term" value="C:membrane"/>
    <property type="evidence" value="ECO:0007669"/>
    <property type="project" value="InterPro"/>
</dbReference>
<evidence type="ECO:0000256" key="6">
    <source>
        <dbReference type="PROSITE-ProRule" id="PRU00196"/>
    </source>
</evidence>
<dbReference type="OMA" id="PELLWIW"/>
<feature type="disulfide bond" evidence="6">
    <location>
        <begin position="117"/>
        <end position="127"/>
    </location>
</feature>
<evidence type="ECO:0000313" key="9">
    <source>
        <dbReference type="EnsemblMetazoa" id="CapteP97722"/>
    </source>
</evidence>
<protein>
    <recommendedName>
        <fullName evidence="7">SRCR domain-containing protein</fullName>
    </recommendedName>
</protein>
<dbReference type="SUPFAM" id="SSF56487">
    <property type="entry name" value="SRCR-like"/>
    <property type="match status" value="1"/>
</dbReference>
<dbReference type="Proteomes" id="UP000014760">
    <property type="component" value="Unassembled WGS sequence"/>
</dbReference>
<evidence type="ECO:0000256" key="2">
    <source>
        <dbReference type="ARBA" id="ARBA00022737"/>
    </source>
</evidence>
<feature type="domain" description="SRCR" evidence="7">
    <location>
        <begin position="46"/>
        <end position="149"/>
    </location>
</feature>
<dbReference type="Gene3D" id="3.10.250.10">
    <property type="entry name" value="SRCR-like domain"/>
    <property type="match status" value="1"/>
</dbReference>
<keyword evidence="1" id="KW-0732">Signal</keyword>
<dbReference type="PRINTS" id="PR00258">
    <property type="entry name" value="SPERACTRCPTR"/>
</dbReference>
<keyword evidence="10" id="KW-1185">Reference proteome</keyword>
<dbReference type="EMBL" id="AMQN01011398">
    <property type="status" value="NOT_ANNOTATED_CDS"/>
    <property type="molecule type" value="Genomic_DNA"/>
</dbReference>
<keyword evidence="5" id="KW-0325">Glycoprotein</keyword>
<reference evidence="10" key="1">
    <citation type="submission" date="2012-12" db="EMBL/GenBank/DDBJ databases">
        <authorList>
            <person name="Hellsten U."/>
            <person name="Grimwood J."/>
            <person name="Chapman J.A."/>
            <person name="Shapiro H."/>
            <person name="Aerts A."/>
            <person name="Otillar R.P."/>
            <person name="Terry A.Y."/>
            <person name="Boore J.L."/>
            <person name="Simakov O."/>
            <person name="Marletaz F."/>
            <person name="Cho S.-J."/>
            <person name="Edsinger-Gonzales E."/>
            <person name="Havlak P."/>
            <person name="Kuo D.-H."/>
            <person name="Larsson T."/>
            <person name="Lv J."/>
            <person name="Arendt D."/>
            <person name="Savage R."/>
            <person name="Osoegawa K."/>
            <person name="de Jong P."/>
            <person name="Lindberg D.R."/>
            <person name="Seaver E.C."/>
            <person name="Weisblat D.A."/>
            <person name="Putnam N.H."/>
            <person name="Grigoriev I.V."/>
            <person name="Rokhsar D.S."/>
        </authorList>
    </citation>
    <scope>NUCLEOTIDE SEQUENCE</scope>
    <source>
        <strain evidence="10">I ESC-2004</strain>
    </source>
</reference>
<dbReference type="FunFam" id="3.10.250.10:FF:000007">
    <property type="entry name" value="Soluble scavenger receptor cysteine-rich domain-containing protein SSC5D"/>
    <property type="match status" value="1"/>
</dbReference>
<dbReference type="InterPro" id="IPR001190">
    <property type="entry name" value="SRCR"/>
</dbReference>
<dbReference type="STRING" id="283909.R7TRT1"/>
<evidence type="ECO:0000259" key="7">
    <source>
        <dbReference type="PROSITE" id="PS50287"/>
    </source>
</evidence>
<keyword evidence="4" id="KW-0675">Receptor</keyword>
<keyword evidence="2" id="KW-0677">Repeat</keyword>
<keyword evidence="3 6" id="KW-1015">Disulfide bond</keyword>
<evidence type="ECO:0000256" key="4">
    <source>
        <dbReference type="ARBA" id="ARBA00023170"/>
    </source>
</evidence>
<evidence type="ECO:0000256" key="5">
    <source>
        <dbReference type="ARBA" id="ARBA00023180"/>
    </source>
</evidence>
<evidence type="ECO:0000313" key="8">
    <source>
        <dbReference type="EMBL" id="ELT96324.1"/>
    </source>
</evidence>
<dbReference type="HOGENOM" id="CLU_002555_6_3_1"/>
<dbReference type="PANTHER" id="PTHR48071:SF28">
    <property type="entry name" value="SRCR DOMAIN-CONTAINING PROTEIN"/>
    <property type="match status" value="1"/>
</dbReference>
<reference evidence="8 10" key="2">
    <citation type="journal article" date="2013" name="Nature">
        <title>Insights into bilaterian evolution from three spiralian genomes.</title>
        <authorList>
            <person name="Simakov O."/>
            <person name="Marletaz F."/>
            <person name="Cho S.J."/>
            <person name="Edsinger-Gonzales E."/>
            <person name="Havlak P."/>
            <person name="Hellsten U."/>
            <person name="Kuo D.H."/>
            <person name="Larsson T."/>
            <person name="Lv J."/>
            <person name="Arendt D."/>
            <person name="Savage R."/>
            <person name="Osoegawa K."/>
            <person name="de Jong P."/>
            <person name="Grimwood J."/>
            <person name="Chapman J.A."/>
            <person name="Shapiro H."/>
            <person name="Aerts A."/>
            <person name="Otillar R.P."/>
            <person name="Terry A.Y."/>
            <person name="Boore J.L."/>
            <person name="Grigoriev I.V."/>
            <person name="Lindberg D.R."/>
            <person name="Seaver E.C."/>
            <person name="Weisblat D.A."/>
            <person name="Putnam N.H."/>
            <person name="Rokhsar D.S."/>
        </authorList>
    </citation>
    <scope>NUCLEOTIDE SEQUENCE</scope>
    <source>
        <strain evidence="8 10">I ESC-2004</strain>
    </source>
</reference>
<dbReference type="SMART" id="SM00202">
    <property type="entry name" value="SR"/>
    <property type="match status" value="1"/>
</dbReference>
<evidence type="ECO:0000313" key="10">
    <source>
        <dbReference type="Proteomes" id="UP000014760"/>
    </source>
</evidence>
<dbReference type="EnsemblMetazoa" id="CapteT97722">
    <property type="protein sequence ID" value="CapteP97722"/>
    <property type="gene ID" value="CapteG97722"/>
</dbReference>
<evidence type="ECO:0000256" key="1">
    <source>
        <dbReference type="ARBA" id="ARBA00022729"/>
    </source>
</evidence>
<dbReference type="InterPro" id="IPR036772">
    <property type="entry name" value="SRCR-like_dom_sf"/>
</dbReference>
<organism evidence="8">
    <name type="scientific">Capitella teleta</name>
    <name type="common">Polychaete worm</name>
    <dbReference type="NCBI Taxonomy" id="283909"/>
    <lineage>
        <taxon>Eukaryota</taxon>
        <taxon>Metazoa</taxon>
        <taxon>Spiralia</taxon>
        <taxon>Lophotrochozoa</taxon>
        <taxon>Annelida</taxon>
        <taxon>Polychaeta</taxon>
        <taxon>Sedentaria</taxon>
        <taxon>Scolecida</taxon>
        <taxon>Capitellidae</taxon>
        <taxon>Capitella</taxon>
    </lineage>
</organism>
<comment type="caution">
    <text evidence="6">Lacks conserved residue(s) required for the propagation of feature annotation.</text>
</comment>
<sequence length="162" mass="18158">MTKSPLDEGQTENSSQHEAVIIEPDSFGEYLELLNLFTSQLLDSEVKVFHGRSANEGLVMVRPPRGQWGTVCDDGWDDADATVVCRELGFRAGYARFYPYFGKTNASLPIYIDDMQCVGTEPTLSSCQRQTGWRQHNCQHEEDAGVQCIVNQADGNVYVHLH</sequence>
<dbReference type="Pfam" id="PF00530">
    <property type="entry name" value="SRCR"/>
    <property type="match status" value="1"/>
</dbReference>
<gene>
    <name evidence="8" type="ORF">CAPTEDRAFT_97722</name>
</gene>
<dbReference type="AlphaFoldDB" id="R7TRT1"/>
<accession>R7TRT1</accession>
<dbReference type="EMBL" id="KB308863">
    <property type="protein sequence ID" value="ELT96324.1"/>
    <property type="molecule type" value="Genomic_DNA"/>
</dbReference>